<evidence type="ECO:0000256" key="2">
    <source>
        <dbReference type="ARBA" id="ARBA00022722"/>
    </source>
</evidence>
<evidence type="ECO:0000256" key="12">
    <source>
        <dbReference type="HAMAP-Rule" id="MF_01480"/>
    </source>
</evidence>
<evidence type="ECO:0000256" key="6">
    <source>
        <dbReference type="ARBA" id="ARBA00022842"/>
    </source>
</evidence>
<dbReference type="GO" id="GO:0046872">
    <property type="term" value="F:metal ion binding"/>
    <property type="evidence" value="ECO:0007669"/>
    <property type="project" value="UniProtKB-UniRule"/>
</dbReference>
<dbReference type="Gene3D" id="3.30.420.10">
    <property type="entry name" value="Ribonuclease H-like superfamily/Ribonuclease H"/>
    <property type="match status" value="3"/>
</dbReference>
<dbReference type="InterPro" id="IPR028629">
    <property type="entry name" value="Cas9"/>
</dbReference>
<dbReference type="InterPro" id="IPR033114">
    <property type="entry name" value="HNH_CAS9"/>
</dbReference>
<dbReference type="Proteomes" id="UP000673975">
    <property type="component" value="Unassembled WGS sequence"/>
</dbReference>
<comment type="caution">
    <text evidence="12">Lacks conserved residue(s) required for the propagation of feature annotation.</text>
</comment>
<keyword evidence="9 12" id="KW-0238">DNA-binding</keyword>
<dbReference type="PROSITE" id="PS51749">
    <property type="entry name" value="HNH_CAS9"/>
    <property type="match status" value="1"/>
</dbReference>
<dbReference type="HAMAP" id="MF_01480">
    <property type="entry name" value="Cas9"/>
    <property type="match status" value="1"/>
</dbReference>
<dbReference type="NCBIfam" id="TIGR01865">
    <property type="entry name" value="cas_Csn1"/>
    <property type="match status" value="1"/>
</dbReference>
<evidence type="ECO:0000313" key="15">
    <source>
        <dbReference type="EMBL" id="MBP3192731.1"/>
    </source>
</evidence>
<name>A0A8J7S9T7_9BACT</name>
<evidence type="ECO:0000256" key="11">
    <source>
        <dbReference type="ARBA" id="ARBA00046380"/>
    </source>
</evidence>
<comment type="domain">
    <text evidence="12">Has 2 endonuclease domains. The discontinuous RuvC-like domain cleaves the target DNA noncomplementary to crRNA while the HNH nuclease domain cleaves the target DNA complementary to crRNA.</text>
</comment>
<dbReference type="InterPro" id="IPR003615">
    <property type="entry name" value="HNH_nuc"/>
</dbReference>
<keyword evidence="16" id="KW-1185">Reference proteome</keyword>
<evidence type="ECO:0000313" key="16">
    <source>
        <dbReference type="Proteomes" id="UP000673975"/>
    </source>
</evidence>
<keyword evidence="8 12" id="KW-0051">Antiviral defense</keyword>
<evidence type="ECO:0000256" key="5">
    <source>
        <dbReference type="ARBA" id="ARBA00022801"/>
    </source>
</evidence>
<proteinExistence type="inferred from homology"/>
<accession>A0A8J7S9T7</accession>
<keyword evidence="2 12" id="KW-0540">Nuclease</keyword>
<feature type="domain" description="HNH Cas9-type" evidence="14">
    <location>
        <begin position="577"/>
        <end position="733"/>
    </location>
</feature>
<comment type="function">
    <text evidence="12">CRISPR (clustered regularly interspaced short palindromic repeat) is an adaptive immune system that provides protection against mobile genetic elements (viruses, transposable elements and conjugative plasmids). CRISPR clusters contain spacers, sequences complementary to antecedent mobile elements, and target invading nucleic acids. CRISPR clusters are transcribed and processed into CRISPR RNA (crRNA). In type II CRISPR systems correct processing of pre-crRNA requires a trans-encoded small RNA (tracrRNA), endogenous ribonuclease 3 (rnc) and this protein. The tracrRNA serves as a guide for ribonuclease 3-aided processing of pre-crRNA. Subsequently Cas9/crRNA/tracrRNA endonucleolytically cleaves linear or circular dsDNA target complementary to the spacer; Cas9 is inactive in the absence of the 2 guide RNAs (gRNA). Cas9 recognizes the protospacer adjacent motif (PAM) in the CRISPR repeat sequences to help distinguish self versus nonself, as targets within the bacterial CRISPR locus do not have PAMs. PAM recognition is also required for catalytic activity.</text>
</comment>
<dbReference type="AlphaFoldDB" id="A0A8J7S9T7"/>
<dbReference type="InterPro" id="IPR036397">
    <property type="entry name" value="RNaseH_sf"/>
</dbReference>
<evidence type="ECO:0000256" key="13">
    <source>
        <dbReference type="SAM" id="Coils"/>
    </source>
</evidence>
<evidence type="ECO:0000256" key="10">
    <source>
        <dbReference type="ARBA" id="ARBA00023211"/>
    </source>
</evidence>
<dbReference type="GO" id="GO:0003723">
    <property type="term" value="F:RNA binding"/>
    <property type="evidence" value="ECO:0007669"/>
    <property type="project" value="UniProtKB-UniRule"/>
</dbReference>
<keyword evidence="3" id="KW-0479">Metal-binding</keyword>
<comment type="similarity">
    <text evidence="12">Belongs to the CRISPR-associated Cas9 family.</text>
</comment>
<keyword evidence="4 12" id="KW-0255">Endonuclease</keyword>
<dbReference type="Pfam" id="PF13395">
    <property type="entry name" value="HNH_4"/>
    <property type="match status" value="1"/>
</dbReference>
<dbReference type="GO" id="GO:0051607">
    <property type="term" value="P:defense response to virus"/>
    <property type="evidence" value="ECO:0007669"/>
    <property type="project" value="UniProtKB-UniRule"/>
</dbReference>
<keyword evidence="10" id="KW-0464">Manganese</keyword>
<keyword evidence="7 12" id="KW-0694">RNA-binding</keyword>
<comment type="caution">
    <text evidence="15">The sequence shown here is derived from an EMBL/GenBank/DDBJ whole genome shotgun (WGS) entry which is preliminary data.</text>
</comment>
<comment type="subunit">
    <text evidence="11 12">Monomer. Binds crRNA and tracrRNA.</text>
</comment>
<organism evidence="15 16">
    <name type="scientific">Natronogracilivirga saccharolytica</name>
    <dbReference type="NCBI Taxonomy" id="2812953"/>
    <lineage>
        <taxon>Bacteria</taxon>
        <taxon>Pseudomonadati</taxon>
        <taxon>Balneolota</taxon>
        <taxon>Balneolia</taxon>
        <taxon>Balneolales</taxon>
        <taxon>Cyclonatronaceae</taxon>
        <taxon>Natronogracilivirga</taxon>
    </lineage>
</organism>
<dbReference type="EC" id="3.1.-.-" evidence="12"/>
<feature type="active site" description="For RuvC-like nuclease domain" evidence="12">
    <location>
        <position position="8"/>
    </location>
</feature>
<keyword evidence="6" id="KW-0460">Magnesium</keyword>
<dbReference type="RefSeq" id="WP_210511721.1">
    <property type="nucleotide sequence ID" value="NZ_JAFIDN010000006.1"/>
</dbReference>
<gene>
    <name evidence="12 15" type="primary">cas9</name>
    <name evidence="15" type="ORF">NATSA_08655</name>
</gene>
<keyword evidence="5 12" id="KW-0378">Hydrolase</keyword>
<evidence type="ECO:0000256" key="7">
    <source>
        <dbReference type="ARBA" id="ARBA00022884"/>
    </source>
</evidence>
<dbReference type="InterPro" id="IPR041383">
    <property type="entry name" value="RuvC_III"/>
</dbReference>
<evidence type="ECO:0000256" key="1">
    <source>
        <dbReference type="ARBA" id="ARBA00001946"/>
    </source>
</evidence>
<dbReference type="GO" id="GO:0004519">
    <property type="term" value="F:endonuclease activity"/>
    <property type="evidence" value="ECO:0007669"/>
    <property type="project" value="UniProtKB-UniRule"/>
</dbReference>
<feature type="active site" description="Proton acceptor for HNH nuclease domain" evidence="12">
    <location>
        <position position="648"/>
    </location>
</feature>
<dbReference type="EMBL" id="JAFIDN010000006">
    <property type="protein sequence ID" value="MBP3192731.1"/>
    <property type="molecule type" value="Genomic_DNA"/>
</dbReference>
<evidence type="ECO:0000256" key="3">
    <source>
        <dbReference type="ARBA" id="ARBA00022723"/>
    </source>
</evidence>
<dbReference type="Pfam" id="PF18541">
    <property type="entry name" value="RuvC_III"/>
    <property type="match status" value="1"/>
</dbReference>
<comment type="cofactor">
    <cofactor evidence="1">
        <name>Mg(2+)</name>
        <dbReference type="ChEBI" id="CHEBI:18420"/>
    </cofactor>
</comment>
<feature type="coiled-coil region" evidence="13">
    <location>
        <begin position="574"/>
        <end position="608"/>
    </location>
</feature>
<dbReference type="GO" id="GO:0043571">
    <property type="term" value="P:maintenance of CRISPR repeat elements"/>
    <property type="evidence" value="ECO:0007669"/>
    <property type="project" value="UniProtKB-UniRule"/>
</dbReference>
<dbReference type="GO" id="GO:0003677">
    <property type="term" value="F:DNA binding"/>
    <property type="evidence" value="ECO:0007669"/>
    <property type="project" value="UniProtKB-UniRule"/>
</dbReference>
<protein>
    <recommendedName>
        <fullName evidence="12">CRISPR-associated endonuclease Cas9</fullName>
        <ecNumber evidence="12">3.1.-.-</ecNumber>
    </recommendedName>
</protein>
<reference evidence="15" key="1">
    <citation type="submission" date="2021-02" db="EMBL/GenBank/DDBJ databases">
        <title>Natronogracilivirga saccharolytica gen. nov. sp. nov. a new anaerobic, haloalkiliphilic carbohydrate-fermenting bacterium from soda lake and proposing of Cyclonatronumiaceae fam. nov. in the phylum Balneolaeota.</title>
        <authorList>
            <person name="Zhilina T.N."/>
            <person name="Sorokin D.Y."/>
            <person name="Zavarzina D.G."/>
            <person name="Toshchakov S.V."/>
            <person name="Kublanov I.V."/>
        </authorList>
    </citation>
    <scope>NUCLEOTIDE SEQUENCE</scope>
    <source>
        <strain evidence="15">Z-1702</strain>
    </source>
</reference>
<evidence type="ECO:0000256" key="9">
    <source>
        <dbReference type="ARBA" id="ARBA00023125"/>
    </source>
</evidence>
<keyword evidence="13" id="KW-0175">Coiled coil</keyword>
<sequence>MSRILGLDLGTSSIGWAVVNDEDETIFGMGTRIFPEGVENLGDGEGEISKNATRRDARSSRRQFFRRRVRKNYLLKILASHNMCPFEKEEIKTWNTDRLFARDEVRDWLALNPYELRNRALDQKVSLHELGRIFYHLIQRRGYQSNSRSAGDEDGAIYEGKPKEGKKGILETRDQIKDQTLGQFLHKLYPEDGESYKEPEDRIRNRYTTRQMYIDEFESIWTNQATYHKELTDELKAAIGGRTQDGYKEDGVLFHQRPLRSQKHLVGKCTFEPSKPKCLRSSIVFELFRMYQWVNTVECNGKKLNIDDREKLIEQLKKKAKVKFSVLRKAINKEGSEFQFNYKNDDQIAGSLTISKLSSKKIFGNRWDDFTLDEQEAVWHDLYFYDDKEKLKKRGEDQWGLSEEQAADFCKFRLGNGNDQYSHLSRKAILNILPFLKQGFTYDTAVTLGGIKNAFGAEWERLDPESKTLISDNIWDIMPQNSKGGYINTLRKFLSDEFGMTDKQLKKLYHHSTNIRVQELLEKLPVGRDADIEIQSIKNPVVIAALFELRKVVNELIDRFGSFDQIKIELARDLKISKSKRNDIRREQKRLERENDRVKKELINAGQDISHSNILKFKLWEECNKTCPFTGRSIEFNQLFSGDVQIEHIHPWSKSLNDSFMNKTLCFADENRAKGDRTPYEFYHNEQGKEKWEQIKAQALSCFKNKPNYPKAYLKFKQFIKQKHDSDFKSRQLNDTRYISREAKSYLSKICRDIVVAPGQMTSNLRSKWGLNSILSLDDEKSREDHRHHAVDALVMACTNVGYLQELSRWNRYHRSYDLKEFPLPWEDFRQQVDYHVNRILISHRKTNTVLTRRTHKTTKNGKTYFNTGIAARGQLHKETVFGKRKTNGGAHAYHVRKPLESITTKKQVEKIVDPVVRGIIHRRIEKMGGFEKGKNVPNETFFRADEEGRKIPMIHLPNKNGDPVPVKKVRLRENLGGAEQLRDINQFVNPRNNHHVLIYRDNKGNLKEDTVTFWTAVERKTQGEPVVKLPDDGEEFVTTLQINDMFVIGLPEESPDVSRFDTDVIGAHLYRVQKVSEGYYVFRHHLASTLNFPDQECRIQSLKKWQELNPVKVRITPSGLLKVY</sequence>
<dbReference type="GO" id="GO:0016787">
    <property type="term" value="F:hydrolase activity"/>
    <property type="evidence" value="ECO:0007669"/>
    <property type="project" value="UniProtKB-KW"/>
</dbReference>
<evidence type="ECO:0000259" key="14">
    <source>
        <dbReference type="PROSITE" id="PS51749"/>
    </source>
</evidence>
<evidence type="ECO:0000256" key="4">
    <source>
        <dbReference type="ARBA" id="ARBA00022759"/>
    </source>
</evidence>
<evidence type="ECO:0000256" key="8">
    <source>
        <dbReference type="ARBA" id="ARBA00023118"/>
    </source>
</evidence>